<proteinExistence type="predicted"/>
<name>A0ACC1XBL0_MELAZ</name>
<protein>
    <submittedName>
        <fullName evidence="1">Expansin-like</fullName>
    </submittedName>
</protein>
<gene>
    <name evidence="1" type="ORF">OWV82_018666</name>
</gene>
<keyword evidence="2" id="KW-1185">Reference proteome</keyword>
<dbReference type="Proteomes" id="UP001164539">
    <property type="component" value="Chromosome 10"/>
</dbReference>
<accession>A0ACC1XBL0</accession>
<organism evidence="1 2">
    <name type="scientific">Melia azedarach</name>
    <name type="common">Chinaberry tree</name>
    <dbReference type="NCBI Taxonomy" id="155640"/>
    <lineage>
        <taxon>Eukaryota</taxon>
        <taxon>Viridiplantae</taxon>
        <taxon>Streptophyta</taxon>
        <taxon>Embryophyta</taxon>
        <taxon>Tracheophyta</taxon>
        <taxon>Spermatophyta</taxon>
        <taxon>Magnoliopsida</taxon>
        <taxon>eudicotyledons</taxon>
        <taxon>Gunneridae</taxon>
        <taxon>Pentapetalae</taxon>
        <taxon>rosids</taxon>
        <taxon>malvids</taxon>
        <taxon>Sapindales</taxon>
        <taxon>Meliaceae</taxon>
        <taxon>Melia</taxon>
    </lineage>
</organism>
<sequence length="276" mass="31211">MAIFLQCFLFFLLSFTTTAQYYCPRCEHKGKVSYFSDDSALSSGACAYGSTALDFNNGYLAAASSSLYNDGYLCGGCYRMRCKNKKLCRSEGTTVIVTDEFTNSNKTDFVLSRKAYMGMAKKGMEKQLLEKTGALDVTYKRYPCEVFNKKNLTLRVEESSKWPNDLVVKVLYQAGQIEIGSIHFTAKEGRSASFYLGKNHSAVWSVHDNNIPKGPLVFNFEFLQETQTLISSMITAKNLLPAHWKPGMMYDTGVQMNEYIRWEDCGSINQCPEDNW</sequence>
<reference evidence="1 2" key="1">
    <citation type="journal article" date="2023" name="Science">
        <title>Complex scaffold remodeling in plant triterpene biosynthesis.</title>
        <authorList>
            <person name="De La Pena R."/>
            <person name="Hodgson H."/>
            <person name="Liu J.C."/>
            <person name="Stephenson M.J."/>
            <person name="Martin A.C."/>
            <person name="Owen C."/>
            <person name="Harkess A."/>
            <person name="Leebens-Mack J."/>
            <person name="Jimenez L.E."/>
            <person name="Osbourn A."/>
            <person name="Sattely E.S."/>
        </authorList>
    </citation>
    <scope>NUCLEOTIDE SEQUENCE [LARGE SCALE GENOMIC DNA]</scope>
    <source>
        <strain evidence="2">cv. JPN11</strain>
        <tissue evidence="1">Leaf</tissue>
    </source>
</reference>
<dbReference type="EMBL" id="CM051403">
    <property type="protein sequence ID" value="KAJ4708774.1"/>
    <property type="molecule type" value="Genomic_DNA"/>
</dbReference>
<comment type="caution">
    <text evidence="1">The sequence shown here is derived from an EMBL/GenBank/DDBJ whole genome shotgun (WGS) entry which is preliminary data.</text>
</comment>
<evidence type="ECO:0000313" key="2">
    <source>
        <dbReference type="Proteomes" id="UP001164539"/>
    </source>
</evidence>
<evidence type="ECO:0000313" key="1">
    <source>
        <dbReference type="EMBL" id="KAJ4708774.1"/>
    </source>
</evidence>